<accession>A0A4Y1ZDB4</accession>
<protein>
    <submittedName>
        <fullName evidence="1">Uncharacterized protein</fullName>
    </submittedName>
</protein>
<sequence length="49" mass="5596">MDMINVILPAKKQQTATRALVHPMIHFVTWLTLNMLQNDTCCQPTRVTA</sequence>
<gene>
    <name evidence="1" type="ORF">NBRC111894_2495</name>
</gene>
<evidence type="ECO:0000313" key="2">
    <source>
        <dbReference type="Proteomes" id="UP000319716"/>
    </source>
</evidence>
<organism evidence="1 2">
    <name type="scientific">Sporolactobacillus inulinus</name>
    <dbReference type="NCBI Taxonomy" id="2078"/>
    <lineage>
        <taxon>Bacteria</taxon>
        <taxon>Bacillati</taxon>
        <taxon>Bacillota</taxon>
        <taxon>Bacilli</taxon>
        <taxon>Bacillales</taxon>
        <taxon>Sporolactobacillaceae</taxon>
        <taxon>Sporolactobacillus</taxon>
    </lineage>
</organism>
<reference evidence="1 2" key="1">
    <citation type="submission" date="2017-11" db="EMBL/GenBank/DDBJ databases">
        <title>Draft Genome Sequence of Sporolactobacillus inulinus NBRC 111894 Isolated from Koso, a Japanese Sugar-Vegetable Fermented Beverage.</title>
        <authorList>
            <person name="Chiou T.Y."/>
            <person name="Oshima K."/>
            <person name="Suda W."/>
            <person name="Hattori M."/>
            <person name="Takahashi T."/>
        </authorList>
    </citation>
    <scope>NUCLEOTIDE SEQUENCE [LARGE SCALE GENOMIC DNA]</scope>
    <source>
        <strain evidence="1 2">NBRC111894</strain>
    </source>
</reference>
<evidence type="ECO:0000313" key="1">
    <source>
        <dbReference type="EMBL" id="GAY76941.1"/>
    </source>
</evidence>
<name>A0A4Y1ZDB4_9BACL</name>
<dbReference type="EMBL" id="BEXB01000019">
    <property type="protein sequence ID" value="GAY76941.1"/>
    <property type="molecule type" value="Genomic_DNA"/>
</dbReference>
<dbReference type="AlphaFoldDB" id="A0A4Y1ZDB4"/>
<comment type="caution">
    <text evidence="1">The sequence shown here is derived from an EMBL/GenBank/DDBJ whole genome shotgun (WGS) entry which is preliminary data.</text>
</comment>
<proteinExistence type="predicted"/>
<dbReference type="Proteomes" id="UP000319716">
    <property type="component" value="Unassembled WGS sequence"/>
</dbReference>